<dbReference type="InterPro" id="IPR043128">
    <property type="entry name" value="Rev_trsase/Diguanyl_cyclase"/>
</dbReference>
<dbReference type="EMBL" id="JAHQCW010000012">
    <property type="protein sequence ID" value="MBU9736733.1"/>
    <property type="molecule type" value="Genomic_DNA"/>
</dbReference>
<accession>A0A949JX03</accession>
<protein>
    <submittedName>
        <fullName evidence="3">GGDEF domain-containing protein</fullName>
    </submittedName>
</protein>
<organism evidence="3 4">
    <name type="scientific">Diplocloster agilis</name>
    <dbReference type="NCBI Taxonomy" id="2850323"/>
    <lineage>
        <taxon>Bacteria</taxon>
        <taxon>Bacillati</taxon>
        <taxon>Bacillota</taxon>
        <taxon>Clostridia</taxon>
        <taxon>Lachnospirales</taxon>
        <taxon>Lachnospiraceae</taxon>
        <taxon>Diplocloster</taxon>
    </lineage>
</organism>
<gene>
    <name evidence="3" type="ORF">KTH89_09305</name>
</gene>
<dbReference type="InterPro" id="IPR029787">
    <property type="entry name" value="Nucleotide_cyclase"/>
</dbReference>
<name>A0A949JX03_9FIRM</name>
<dbReference type="CDD" id="cd01949">
    <property type="entry name" value="GGDEF"/>
    <property type="match status" value="1"/>
</dbReference>
<comment type="caution">
    <text evidence="3">The sequence shown here is derived from an EMBL/GenBank/DDBJ whole genome shotgun (WGS) entry which is preliminary data.</text>
</comment>
<evidence type="ECO:0000256" key="1">
    <source>
        <dbReference type="SAM" id="Phobius"/>
    </source>
</evidence>
<reference evidence="3" key="1">
    <citation type="submission" date="2021-06" db="EMBL/GenBank/DDBJ databases">
        <title>Description of novel taxa of the family Lachnospiraceae.</title>
        <authorList>
            <person name="Chaplin A.V."/>
            <person name="Sokolova S.R."/>
            <person name="Pikina A.P."/>
            <person name="Korzhanova M."/>
            <person name="Belova V."/>
            <person name="Korostin D."/>
            <person name="Efimov B.A."/>
        </authorList>
    </citation>
    <scope>NUCLEOTIDE SEQUENCE</scope>
    <source>
        <strain evidence="3">ASD5720</strain>
    </source>
</reference>
<dbReference type="InterPro" id="IPR000160">
    <property type="entry name" value="GGDEF_dom"/>
</dbReference>
<keyword evidence="1" id="KW-0812">Transmembrane</keyword>
<feature type="transmembrane region" description="Helical" evidence="1">
    <location>
        <begin position="287"/>
        <end position="310"/>
    </location>
</feature>
<dbReference type="PANTHER" id="PTHR46663">
    <property type="entry name" value="DIGUANYLATE CYCLASE DGCT-RELATED"/>
    <property type="match status" value="1"/>
</dbReference>
<keyword evidence="4" id="KW-1185">Reference proteome</keyword>
<dbReference type="NCBIfam" id="TIGR00254">
    <property type="entry name" value="GGDEF"/>
    <property type="match status" value="1"/>
</dbReference>
<evidence type="ECO:0000313" key="3">
    <source>
        <dbReference type="EMBL" id="MBU9736733.1"/>
    </source>
</evidence>
<feature type="domain" description="GGDEF" evidence="2">
    <location>
        <begin position="388"/>
        <end position="521"/>
    </location>
</feature>
<dbReference type="Proteomes" id="UP000712157">
    <property type="component" value="Unassembled WGS sequence"/>
</dbReference>
<dbReference type="Gene3D" id="3.30.450.20">
    <property type="entry name" value="PAS domain"/>
    <property type="match status" value="2"/>
</dbReference>
<dbReference type="RefSeq" id="WP_158347360.1">
    <property type="nucleotide sequence ID" value="NZ_JAHQCW010000012.1"/>
</dbReference>
<sequence>MKSKNEKQAGKTTEALAFAHVRRAFVCCLILGMLIFVFQNAFLAYKNMKQIAWTIQQSASAQVSEKVNESLKLLKSLASLPIFYDPGVDWEEKVEKLDKINEYYGYMFICYVDKDIVVYTLGEEPASLASREHMQKVYASKQPYVTDSFVAGADGKTLNYTVIVPLMKDGVMTGSLFATIVLDDTSALLKEITSTTTADAVLVGSKGQVMCSTNDTAYGASILDILGGYTLYGATDDQVEEQMLNRKAGSFLSRAGAELMYTDYGPVENANWDVVVTVAFWPEFLSMLPSAVFVLFGMVLLLLGVYYFVYRHARLQAKSMEHMVKSVQEIKKKVYQGSDPSELFDYENIIQLSSRGLNDDLTGTFTRVIFLDRAEAMLREKRKKQDDQLLALCFIDLDDLKTLNDQNGHLAGDMVLQKIGALLREYGAKYDGLVGRYGGDEFILILRDIDSRQELDAVLKELVGRLSFDVCCEDKNIATHCSIGASIWHQELTLGMLISNADKALYDVKCHGKANYSIFMYGERDEI</sequence>
<keyword evidence="1" id="KW-1133">Transmembrane helix</keyword>
<dbReference type="PROSITE" id="PS50887">
    <property type="entry name" value="GGDEF"/>
    <property type="match status" value="1"/>
</dbReference>
<evidence type="ECO:0000259" key="2">
    <source>
        <dbReference type="PROSITE" id="PS50887"/>
    </source>
</evidence>
<keyword evidence="1" id="KW-0472">Membrane</keyword>
<dbReference type="SMART" id="SM00267">
    <property type="entry name" value="GGDEF"/>
    <property type="match status" value="1"/>
</dbReference>
<dbReference type="PANTHER" id="PTHR46663:SF2">
    <property type="entry name" value="GGDEF DOMAIN-CONTAINING PROTEIN"/>
    <property type="match status" value="1"/>
</dbReference>
<dbReference type="InterPro" id="IPR052163">
    <property type="entry name" value="DGC-Regulatory_Protein"/>
</dbReference>
<dbReference type="SUPFAM" id="SSF55073">
    <property type="entry name" value="Nucleotide cyclase"/>
    <property type="match status" value="1"/>
</dbReference>
<dbReference type="Pfam" id="PF00990">
    <property type="entry name" value="GGDEF"/>
    <property type="match status" value="1"/>
</dbReference>
<dbReference type="Gene3D" id="3.30.70.270">
    <property type="match status" value="1"/>
</dbReference>
<dbReference type="AlphaFoldDB" id="A0A949JX03"/>
<evidence type="ECO:0000313" key="4">
    <source>
        <dbReference type="Proteomes" id="UP000712157"/>
    </source>
</evidence>
<proteinExistence type="predicted"/>
<feature type="transmembrane region" description="Helical" evidence="1">
    <location>
        <begin position="21"/>
        <end position="45"/>
    </location>
</feature>